<name>A0A6J7CQG2_9ZZZZ</name>
<dbReference type="SUPFAM" id="SSF53187">
    <property type="entry name" value="Zn-dependent exopeptidases"/>
    <property type="match status" value="1"/>
</dbReference>
<dbReference type="AlphaFoldDB" id="A0A6J7CQG2"/>
<accession>A0A6J7CQG2</accession>
<feature type="region of interest" description="Disordered" evidence="2">
    <location>
        <begin position="27"/>
        <end position="50"/>
    </location>
</feature>
<evidence type="ECO:0000259" key="3">
    <source>
        <dbReference type="SMART" id="SM00646"/>
    </source>
</evidence>
<dbReference type="EMBL" id="CAFBLN010000003">
    <property type="protein sequence ID" value="CAB4860016.1"/>
    <property type="molecule type" value="Genomic_DNA"/>
</dbReference>
<evidence type="ECO:0000313" key="4">
    <source>
        <dbReference type="EMBL" id="CAB4860016.1"/>
    </source>
</evidence>
<reference evidence="4" key="1">
    <citation type="submission" date="2020-05" db="EMBL/GenBank/DDBJ databases">
        <authorList>
            <person name="Chiriac C."/>
            <person name="Salcher M."/>
            <person name="Ghai R."/>
            <person name="Kavagutti S V."/>
        </authorList>
    </citation>
    <scope>NUCLEOTIDE SEQUENCE</scope>
</reference>
<gene>
    <name evidence="4" type="ORF">UFOPK3381_00196</name>
</gene>
<dbReference type="InterPro" id="IPR002508">
    <property type="entry name" value="MurNAc-LAA_cat"/>
</dbReference>
<dbReference type="GO" id="GO:0008745">
    <property type="term" value="F:N-acetylmuramoyl-L-alanine amidase activity"/>
    <property type="evidence" value="ECO:0007669"/>
    <property type="project" value="InterPro"/>
</dbReference>
<proteinExistence type="predicted"/>
<dbReference type="SMART" id="SM00646">
    <property type="entry name" value="Ami_3"/>
    <property type="match status" value="1"/>
</dbReference>
<sequence length="291" mass="30117">MHRSKSAVALLAVIFLVKAGYVIHQRQTRPTTTTTSSTTTSTPPSSTSTSLFTTTTLLSGTMASAVVATPTHTGPLDGKTVVLDPGHNGANWSHPSIINQLVPDGRGQKACDTTGTATNDNYSEAIFSFTLAQRVREILLANGATVVLTRGNNASVGPCVNTRAEIGNSAHADVALSLHGDGGSSSGHGFAVLVPARSTTNGAVVATSLQFGQTLVNSFQSVMPVSSYLGVQGVQLRSDLAGLNLTRIPKVLIECGNMRNVGDAGLMMDGAWQNRAAQQIAQAITIFLTGG</sequence>
<protein>
    <submittedName>
        <fullName evidence="4">Unannotated protein</fullName>
    </submittedName>
</protein>
<dbReference type="PANTHER" id="PTHR30404:SF0">
    <property type="entry name" value="N-ACETYLMURAMOYL-L-ALANINE AMIDASE AMIC"/>
    <property type="match status" value="1"/>
</dbReference>
<dbReference type="GO" id="GO:0009253">
    <property type="term" value="P:peptidoglycan catabolic process"/>
    <property type="evidence" value="ECO:0007669"/>
    <property type="project" value="InterPro"/>
</dbReference>
<dbReference type="GO" id="GO:0030288">
    <property type="term" value="C:outer membrane-bounded periplasmic space"/>
    <property type="evidence" value="ECO:0007669"/>
    <property type="project" value="TreeGrafter"/>
</dbReference>
<dbReference type="PANTHER" id="PTHR30404">
    <property type="entry name" value="N-ACETYLMURAMOYL-L-ALANINE AMIDASE"/>
    <property type="match status" value="1"/>
</dbReference>
<evidence type="ECO:0000256" key="1">
    <source>
        <dbReference type="ARBA" id="ARBA00022801"/>
    </source>
</evidence>
<feature type="domain" description="MurNAc-LAA" evidence="3">
    <location>
        <begin position="164"/>
        <end position="285"/>
    </location>
</feature>
<feature type="compositionally biased region" description="Low complexity" evidence="2">
    <location>
        <begin position="28"/>
        <end position="50"/>
    </location>
</feature>
<organism evidence="4">
    <name type="scientific">freshwater metagenome</name>
    <dbReference type="NCBI Taxonomy" id="449393"/>
    <lineage>
        <taxon>unclassified sequences</taxon>
        <taxon>metagenomes</taxon>
        <taxon>ecological metagenomes</taxon>
    </lineage>
</organism>
<evidence type="ECO:0000256" key="2">
    <source>
        <dbReference type="SAM" id="MobiDB-lite"/>
    </source>
</evidence>
<dbReference type="CDD" id="cd02696">
    <property type="entry name" value="MurNAc-LAA"/>
    <property type="match status" value="1"/>
</dbReference>
<dbReference type="Pfam" id="PF01520">
    <property type="entry name" value="Amidase_3"/>
    <property type="match status" value="1"/>
</dbReference>
<dbReference type="InterPro" id="IPR050695">
    <property type="entry name" value="N-acetylmuramoyl_amidase_3"/>
</dbReference>
<keyword evidence="1" id="KW-0378">Hydrolase</keyword>
<dbReference type="Gene3D" id="3.40.630.40">
    <property type="entry name" value="Zn-dependent exopeptidases"/>
    <property type="match status" value="1"/>
</dbReference>